<comment type="function">
    <text evidence="4">Binds to the 23S rRNA.</text>
</comment>
<feature type="binding site" evidence="4">
    <location>
        <position position="38"/>
    </location>
    <ligand>
        <name>Zn(2+)</name>
        <dbReference type="ChEBI" id="CHEBI:29105"/>
    </ligand>
</feature>
<feature type="binding site" evidence="4">
    <location>
        <position position="56"/>
    </location>
    <ligand>
        <name>Zn(2+)</name>
        <dbReference type="ChEBI" id="CHEBI:29105"/>
    </ligand>
</feature>
<evidence type="ECO:0000256" key="1">
    <source>
        <dbReference type="ARBA" id="ARBA00022884"/>
    </source>
</evidence>
<dbReference type="SUPFAM" id="SSF57829">
    <property type="entry name" value="Zn-binding ribosomal proteins"/>
    <property type="match status" value="1"/>
</dbReference>
<comment type="caution">
    <text evidence="5">The sequence shown here is derived from an EMBL/GenBank/DDBJ whole genome shotgun (WGS) entry which is preliminary data.</text>
</comment>
<keyword evidence="4" id="KW-0862">Zinc</keyword>
<dbReference type="GO" id="GO:1990904">
    <property type="term" value="C:ribonucleoprotein complex"/>
    <property type="evidence" value="ECO:0007669"/>
    <property type="project" value="UniProtKB-KW"/>
</dbReference>
<sequence>MTRPPRSKLRTTRYGSKIRKRVEFILQKSKRTYKCPYCGAQAVRRLRLGVWSCKKCGKVFTGGAWEPFTAVARGAELARETS</sequence>
<feature type="zinc finger region" description="C4-type" evidence="4">
    <location>
        <begin position="35"/>
        <end position="56"/>
    </location>
</feature>
<gene>
    <name evidence="4 5" type="primary">rpl37ae</name>
    <name evidence="5" type="ORF">D9Q81_06050</name>
</gene>
<feature type="binding site" evidence="4">
    <location>
        <position position="35"/>
    </location>
    <ligand>
        <name>Zn(2+)</name>
        <dbReference type="ChEBI" id="CHEBI:29105"/>
    </ligand>
</feature>
<dbReference type="PANTHER" id="PTHR48129:SF1">
    <property type="entry name" value="LARGE RIBOSOMAL SUBUNIT PROTEIN EL43"/>
    <property type="match status" value="1"/>
</dbReference>
<keyword evidence="2 4" id="KW-0689">Ribosomal protein</keyword>
<organism evidence="5 6">
    <name type="scientific">Candidatus Korarchaeum cryptofilum</name>
    <dbReference type="NCBI Taxonomy" id="498846"/>
    <lineage>
        <taxon>Archaea</taxon>
        <taxon>Thermoproteota</taxon>
        <taxon>Candidatus Korarchaeia</taxon>
        <taxon>Candidatus Korarchaeales</taxon>
        <taxon>Candidatus Korarchaeaceae</taxon>
        <taxon>Candidatus Korarchaeum</taxon>
    </lineage>
</organism>
<dbReference type="GeneID" id="6094645"/>
<keyword evidence="4" id="KW-0699">rRNA-binding</keyword>
<evidence type="ECO:0000256" key="3">
    <source>
        <dbReference type="ARBA" id="ARBA00023274"/>
    </source>
</evidence>
<protein>
    <recommendedName>
        <fullName evidence="4">Large ribosomal subunit protein eL43</fullName>
    </recommendedName>
</protein>
<dbReference type="InterPro" id="IPR050522">
    <property type="entry name" value="Ribosomal_protein_eL43"/>
</dbReference>
<dbReference type="GO" id="GO:0008270">
    <property type="term" value="F:zinc ion binding"/>
    <property type="evidence" value="ECO:0007669"/>
    <property type="project" value="UniProtKB-UniRule"/>
</dbReference>
<evidence type="ECO:0000313" key="5">
    <source>
        <dbReference type="EMBL" id="RSN68416.1"/>
    </source>
</evidence>
<dbReference type="InterPro" id="IPR002674">
    <property type="entry name" value="Ribosomal_eL43"/>
</dbReference>
<dbReference type="RefSeq" id="WP_012310011.1">
    <property type="nucleotide sequence ID" value="NZ_RCOR01000030.1"/>
</dbReference>
<dbReference type="GO" id="GO:0005840">
    <property type="term" value="C:ribosome"/>
    <property type="evidence" value="ECO:0007669"/>
    <property type="project" value="UniProtKB-KW"/>
</dbReference>
<dbReference type="GO" id="GO:0003735">
    <property type="term" value="F:structural constituent of ribosome"/>
    <property type="evidence" value="ECO:0007669"/>
    <property type="project" value="InterPro"/>
</dbReference>
<dbReference type="EMBL" id="RCOR01000030">
    <property type="protein sequence ID" value="RSN68416.1"/>
    <property type="molecule type" value="Genomic_DNA"/>
</dbReference>
<reference evidence="5 6" key="1">
    <citation type="submission" date="2018-10" db="EMBL/GenBank/DDBJ databases">
        <title>Co-occurring genomic capacity for anaerobic methane metabolism and dissimilatory sulfite reduction discovered in the Korarchaeota.</title>
        <authorList>
            <person name="Mckay L.J."/>
            <person name="Dlakic M."/>
            <person name="Fields M.W."/>
            <person name="Delmont T.O."/>
            <person name="Eren A.M."/>
            <person name="Jay Z.J."/>
            <person name="Klingelsmith K.B."/>
            <person name="Rusch D.B."/>
            <person name="Inskeep W.P."/>
        </authorList>
    </citation>
    <scope>NUCLEOTIDE SEQUENCE [LARGE SCALE GENOMIC DNA]</scope>
    <source>
        <strain evidence="5 6">WS</strain>
    </source>
</reference>
<dbReference type="PANTHER" id="PTHR48129">
    <property type="entry name" value="60S RIBOSOMAL PROTEIN L37A"/>
    <property type="match status" value="1"/>
</dbReference>
<name>A0A429G3P5_9CREN</name>
<keyword evidence="4" id="KW-0479">Metal-binding</keyword>
<dbReference type="Gene3D" id="2.20.25.30">
    <property type="match status" value="1"/>
</dbReference>
<comment type="similarity">
    <text evidence="4">Belongs to the eukaryotic ribosomal protein eL43 family. Putative zinc-binding subfamily.</text>
</comment>
<dbReference type="AlphaFoldDB" id="A0A429G3P5"/>
<dbReference type="HAMAP" id="MF_00327">
    <property type="entry name" value="Ribosomal_eL43"/>
    <property type="match status" value="1"/>
</dbReference>
<evidence type="ECO:0000256" key="2">
    <source>
        <dbReference type="ARBA" id="ARBA00022980"/>
    </source>
</evidence>
<dbReference type="GO" id="GO:0070180">
    <property type="term" value="F:large ribosomal subunit rRNA binding"/>
    <property type="evidence" value="ECO:0007669"/>
    <property type="project" value="UniProtKB-UniRule"/>
</dbReference>
<accession>A0A429G3P5</accession>
<keyword evidence="3 4" id="KW-0687">Ribonucleoprotein</keyword>
<feature type="binding site" evidence="4">
    <location>
        <position position="53"/>
    </location>
    <ligand>
        <name>Zn(2+)</name>
        <dbReference type="ChEBI" id="CHEBI:29105"/>
    </ligand>
</feature>
<dbReference type="GO" id="GO:0006412">
    <property type="term" value="P:translation"/>
    <property type="evidence" value="ECO:0007669"/>
    <property type="project" value="UniProtKB-UniRule"/>
</dbReference>
<keyword evidence="4" id="KW-0863">Zinc-finger</keyword>
<dbReference type="Pfam" id="PF01780">
    <property type="entry name" value="Ribosomal_L37ae"/>
    <property type="match status" value="1"/>
</dbReference>
<comment type="cofactor">
    <cofactor evidence="4">
        <name>Zn(2+)</name>
        <dbReference type="ChEBI" id="CHEBI:29105"/>
    </cofactor>
    <text evidence="4">Binds 1 zinc ion per subunit.</text>
</comment>
<dbReference type="InterPro" id="IPR011332">
    <property type="entry name" value="Ribosomal_zn-bd"/>
</dbReference>
<evidence type="ECO:0000313" key="6">
    <source>
        <dbReference type="Proteomes" id="UP000278149"/>
    </source>
</evidence>
<evidence type="ECO:0000256" key="4">
    <source>
        <dbReference type="HAMAP-Rule" id="MF_00327"/>
    </source>
</evidence>
<dbReference type="InterPro" id="IPR011331">
    <property type="entry name" value="Ribosomal_eL37/eL43"/>
</dbReference>
<dbReference type="OMA" id="EAMKRTC"/>
<proteinExistence type="inferred from homology"/>
<comment type="subunit">
    <text evidence="4">Part of the 50S ribosomal subunit.</text>
</comment>
<dbReference type="Proteomes" id="UP000278149">
    <property type="component" value="Unassembled WGS sequence"/>
</dbReference>
<keyword evidence="1 4" id="KW-0694">RNA-binding</keyword>